<feature type="transmembrane region" description="Helical" evidence="1">
    <location>
        <begin position="20"/>
        <end position="42"/>
    </location>
</feature>
<reference evidence="2 3" key="1">
    <citation type="journal article" date="2010" name="BMC Genomics">
        <title>Comparative genomics and proteomics of Helicobacter mustelae, an ulcerogenic and carcinogenic gastric pathogen.</title>
        <authorList>
            <person name="O'Toole P.W."/>
            <person name="Snelling W.J."/>
            <person name="Canchaya C."/>
            <person name="Forde B.M."/>
            <person name="Hardie K.R."/>
            <person name="Josenhans C."/>
            <person name="Graham R.L.J."/>
            <person name="McMullan G."/>
            <person name="Parkhill J."/>
            <person name="Belda E."/>
            <person name="Bentley S.D."/>
        </authorList>
    </citation>
    <scope>NUCLEOTIDE SEQUENCE [LARGE SCALE GENOMIC DNA]</scope>
    <source>
        <strain evidence="3">ATCC 43772 / LMG 18044 / NCTC 12198 / 12198</strain>
    </source>
</reference>
<dbReference type="Pfam" id="PF14373">
    <property type="entry name" value="Imm_superinfect"/>
    <property type="match status" value="1"/>
</dbReference>
<keyword evidence="1" id="KW-1133">Transmembrane helix</keyword>
<sequence length="80" mass="9375">MDKITIIDGVEILEKGSPFWGWLLFFSALFLGVWVYFIPTFIAFKRKHISRYGIFIINLCFGFTFFGWIIALAWSVSKKD</sequence>
<keyword evidence="1" id="KW-0472">Membrane</keyword>
<evidence type="ECO:0000256" key="1">
    <source>
        <dbReference type="SAM" id="Phobius"/>
    </source>
</evidence>
<dbReference type="Proteomes" id="UP000001522">
    <property type="component" value="Chromosome"/>
</dbReference>
<protein>
    <submittedName>
        <fullName evidence="2">Putative membrane protein</fullName>
    </submittedName>
</protein>
<gene>
    <name evidence="2" type="ordered locus">HMU00040</name>
</gene>
<dbReference type="KEGG" id="hms:HMU00040"/>
<evidence type="ECO:0000313" key="2">
    <source>
        <dbReference type="EMBL" id="CBG39270.1"/>
    </source>
</evidence>
<accession>D3UFJ9</accession>
<dbReference type="eggNOG" id="ENOG5033BAP">
    <property type="taxonomic scope" value="Bacteria"/>
</dbReference>
<dbReference type="EMBL" id="FN555004">
    <property type="protein sequence ID" value="CBG39270.1"/>
    <property type="molecule type" value="Genomic_DNA"/>
</dbReference>
<feature type="transmembrane region" description="Helical" evidence="1">
    <location>
        <begin position="54"/>
        <end position="76"/>
    </location>
</feature>
<proteinExistence type="predicted"/>
<organism evidence="2 3">
    <name type="scientific">Helicobacter mustelae (strain ATCC 43772 / CCUG 25715 / CIP 103759 / LMG 18044 / NCTC 12198 / R85-136P)</name>
    <name type="common">Campylobacter mustelae</name>
    <dbReference type="NCBI Taxonomy" id="679897"/>
    <lineage>
        <taxon>Bacteria</taxon>
        <taxon>Pseudomonadati</taxon>
        <taxon>Campylobacterota</taxon>
        <taxon>Epsilonproteobacteria</taxon>
        <taxon>Campylobacterales</taxon>
        <taxon>Helicobacteraceae</taxon>
        <taxon>Helicobacter</taxon>
    </lineage>
</organism>
<name>D3UFJ9_HELM1</name>
<keyword evidence="3" id="KW-1185">Reference proteome</keyword>
<evidence type="ECO:0000313" key="3">
    <source>
        <dbReference type="Proteomes" id="UP000001522"/>
    </source>
</evidence>
<dbReference type="RefSeq" id="WP_013022371.1">
    <property type="nucleotide sequence ID" value="NC_013949.1"/>
</dbReference>
<dbReference type="HOGENOM" id="CLU_2553585_0_0_7"/>
<dbReference type="InterPro" id="IPR016410">
    <property type="entry name" value="Phage_imm"/>
</dbReference>
<dbReference type="STRING" id="679897.HMU00040"/>
<keyword evidence="1" id="KW-0812">Transmembrane</keyword>
<dbReference type="AlphaFoldDB" id="D3UFJ9"/>